<name>A0A5M6CNZ1_9BACT</name>
<feature type="chain" id="PRO_5024408383" evidence="2">
    <location>
        <begin position="21"/>
        <end position="893"/>
    </location>
</feature>
<feature type="compositionally biased region" description="Polar residues" evidence="1">
    <location>
        <begin position="280"/>
        <end position="297"/>
    </location>
</feature>
<feature type="region of interest" description="Disordered" evidence="1">
    <location>
        <begin position="280"/>
        <end position="305"/>
    </location>
</feature>
<proteinExistence type="predicted"/>
<feature type="domain" description="Outer membrane protein beta-barrel" evidence="3">
    <location>
        <begin position="439"/>
        <end position="735"/>
    </location>
</feature>
<evidence type="ECO:0000313" key="5">
    <source>
        <dbReference type="Proteomes" id="UP000323632"/>
    </source>
</evidence>
<dbReference type="SUPFAM" id="SSF56935">
    <property type="entry name" value="Porins"/>
    <property type="match status" value="1"/>
</dbReference>
<organism evidence="4 5">
    <name type="scientific">Taibaiella lutea</name>
    <dbReference type="NCBI Taxonomy" id="2608001"/>
    <lineage>
        <taxon>Bacteria</taxon>
        <taxon>Pseudomonadati</taxon>
        <taxon>Bacteroidota</taxon>
        <taxon>Chitinophagia</taxon>
        <taxon>Chitinophagales</taxon>
        <taxon>Chitinophagaceae</taxon>
        <taxon>Taibaiella</taxon>
    </lineage>
</organism>
<accession>A0A5M6CNZ1</accession>
<dbReference type="EMBL" id="VWSH01000001">
    <property type="protein sequence ID" value="KAA5536941.1"/>
    <property type="molecule type" value="Genomic_DNA"/>
</dbReference>
<gene>
    <name evidence="4" type="ORF">F0919_04510</name>
</gene>
<feature type="signal peptide" evidence="2">
    <location>
        <begin position="1"/>
        <end position="20"/>
    </location>
</feature>
<reference evidence="4 5" key="1">
    <citation type="submission" date="2019-09" db="EMBL/GenBank/DDBJ databases">
        <title>Genome sequence and assembly of Taibaiella sp.</title>
        <authorList>
            <person name="Chhetri G."/>
        </authorList>
    </citation>
    <scope>NUCLEOTIDE SEQUENCE [LARGE SCALE GENOMIC DNA]</scope>
    <source>
        <strain evidence="4 5">KVB11</strain>
    </source>
</reference>
<dbReference type="Proteomes" id="UP000323632">
    <property type="component" value="Unassembled WGS sequence"/>
</dbReference>
<evidence type="ECO:0000256" key="2">
    <source>
        <dbReference type="SAM" id="SignalP"/>
    </source>
</evidence>
<evidence type="ECO:0000256" key="1">
    <source>
        <dbReference type="SAM" id="MobiDB-lite"/>
    </source>
</evidence>
<sequence length="893" mass="100411">MRIRYRILFFIICCFYSVTHINGQSNTMTVNVQVFDSINWKVPPDVKLFLLHNNDTLGSGIELNSGHFKLSSETAKSKLILLAEAPFYNNYTDSFSTNGDLSINLDTIYLTPTHILNEITIQSGYKSKIDRDTASFTADSFIIRRFDNAEQLLEKIPGIEITQNKGIRYYGQPINEISIDGIPFSNFDIHALLKLLRGRDVDKLKIYDAKPNLSNNFTEKSNPEKALNIILKEEAKHGYYGKLSAGAGKVDKFHWDNTSNVSSFNDNRSIVGYVTSNNTGNTSSYGESELTEQNTTDAPRGVPTDISAGVHYDRRLNKKLSFNANYRIGYNDQNASTEIVDINFLPTNQITTTTQSYFSSKAISNNATVQTSYQIDSFSSLNLVTNLSLGFFKGNAKNTSSAVNSDYTTVNSSLLYNEYHGNSPQASFSLSYIKNFRNGSNLIFSFSPYWNNTVTNASQSSTLNLMDSNTAQKSAQQKNNHEANSTYVFVSHYKSLLAKHLNLDINWQSNLSKSKSLLQTYDQYADSDNNIKDSLNPIYSSDYKFLSMSNSLSTKISMRRKKYSFQLGTDFNQTLWNQQNAYSAISQTRNFINALPFANINVTIGKTSFASVNYKLQAAQPTLNQIQPLVNNNNPLQIIVGNPDLVQSFSHNVGLNYTASSKNGNRSFNANSNLSIIKNAISFKQTIDEDGRQVSQYYNQNGNYFWNISSTYDISVGAKIRLSAGANGNWARTVTVVNNNDNIASTQSYGSRLSFTYALDTTLNLRFNSDINYSLNNTTLSSGSNNIVNYVTSLNATYSLPFFGLTTGTSVIWNAIQSSIDNDNKRNYIIWNAYIQRCINKSQSLSVKLYAHDLLNQNKGYLVYADNNTQHKETYNSIERYFLVGFIWNFTKR</sequence>
<protein>
    <submittedName>
        <fullName evidence="4">Outer membrane beta-barrel protein</fullName>
    </submittedName>
</protein>
<dbReference type="AlphaFoldDB" id="A0A5M6CNZ1"/>
<evidence type="ECO:0000313" key="4">
    <source>
        <dbReference type="EMBL" id="KAA5536941.1"/>
    </source>
</evidence>
<comment type="caution">
    <text evidence="4">The sequence shown here is derived from an EMBL/GenBank/DDBJ whole genome shotgun (WGS) entry which is preliminary data.</text>
</comment>
<dbReference type="Pfam" id="PF14905">
    <property type="entry name" value="OMP_b-brl_3"/>
    <property type="match status" value="1"/>
</dbReference>
<dbReference type="InterPro" id="IPR041700">
    <property type="entry name" value="OMP_b-brl_3"/>
</dbReference>
<keyword evidence="5" id="KW-1185">Reference proteome</keyword>
<evidence type="ECO:0000259" key="3">
    <source>
        <dbReference type="Pfam" id="PF14905"/>
    </source>
</evidence>
<keyword evidence="2" id="KW-0732">Signal</keyword>